<dbReference type="AlphaFoldDB" id="A0AAV9NJ10"/>
<dbReference type="RefSeq" id="XP_064708736.1">
    <property type="nucleotide sequence ID" value="XM_064855147.1"/>
</dbReference>
<dbReference type="Proteomes" id="UP001358417">
    <property type="component" value="Unassembled WGS sequence"/>
</dbReference>
<dbReference type="PANTHER" id="PTHR43040">
    <property type="entry name" value="RIBONUCLEASE D"/>
    <property type="match status" value="1"/>
</dbReference>
<dbReference type="PROSITE" id="PS51819">
    <property type="entry name" value="VOC"/>
    <property type="match status" value="2"/>
</dbReference>
<dbReference type="InterPro" id="IPR036397">
    <property type="entry name" value="RNaseH_sf"/>
</dbReference>
<dbReference type="Gene3D" id="3.30.420.10">
    <property type="entry name" value="Ribonuclease H-like superfamily/Ribonuclease H"/>
    <property type="match status" value="1"/>
</dbReference>
<proteinExistence type="predicted"/>
<sequence>MAIEKVRVIRLAHVTYQHPDLEKALSFLLDFGFVEQYRSANRVYLRGYGQQPFIYVAEQSPDSKRHFVGGAWVVDRLQDLETAASKPGASSIQDSDAPGGGKIVTLTDPNGFKLEFVHGQELREGNGSELHLEQKPAQLPSNTVVQKPRKGTFRRFKQGASPVHKLGHYGFVVPGSKYESTLSWYLDLINLKPSDAVFNPQTGKDETVFNHIDLGQEYTDHHSLFFAVGPEEAPVHVHHSSYEVNDFDTQTLGHDFLRFKGWTNCWGIGRHVLGSQIFDYWFDGSGNIVEHYSDGDLVNEDTPFTREAAAADTLHIWGPNIPLGFLTGRIEDAGKEAPQPPDVINAIPAQLPQLTSLRRLGLNGAIKADNVFPRRCFGTSPDRQEGFQVRDTPQGSGRETLVSGTSHSSLLPGPTVLVVDDKTSLKNMLDRMLDLPAKPPSLYIDAEGENLGRKGTLALLQIMVRPQWCTYIVDIHVLKSAAFTTCASDGTTTLKSILESERIPKVIFDARNDSANLFSEYGILLGRVHDLQLMEYFSRPVVPGFTVLGLAKCIEQHLHLSPDMVQKWMLRKESGKKLYHPKFGGSSKVFFHRPLPSNVLAYAAGDVEYLGMLYQKYRRNMPRQRWKWMLEKSHNRVRTVHLPTFALEHDRRWAAPKWTGKWDQDDKAPIKGTPHDIVSPATVFPSTNRIVQD</sequence>
<comment type="caution">
    <text evidence="3">The sequence shown here is derived from an EMBL/GenBank/DDBJ whole genome shotgun (WGS) entry which is preliminary data.</text>
</comment>
<dbReference type="GO" id="GO:0003676">
    <property type="term" value="F:nucleic acid binding"/>
    <property type="evidence" value="ECO:0007669"/>
    <property type="project" value="InterPro"/>
</dbReference>
<evidence type="ECO:0000313" key="4">
    <source>
        <dbReference type="Proteomes" id="UP001358417"/>
    </source>
</evidence>
<dbReference type="InterPro" id="IPR037523">
    <property type="entry name" value="VOC_core"/>
</dbReference>
<name>A0AAV9NJ10_9EURO</name>
<dbReference type="SUPFAM" id="SSF53098">
    <property type="entry name" value="Ribonuclease H-like"/>
    <property type="match status" value="1"/>
</dbReference>
<dbReference type="InterPro" id="IPR002562">
    <property type="entry name" value="3'-5'_exonuclease_dom"/>
</dbReference>
<dbReference type="SUPFAM" id="SSF54593">
    <property type="entry name" value="Glyoxalase/Bleomycin resistance protein/Dihydroxybiphenyl dioxygenase"/>
    <property type="match status" value="1"/>
</dbReference>
<dbReference type="Pfam" id="PF01612">
    <property type="entry name" value="DNA_pol_A_exo1"/>
    <property type="match status" value="1"/>
</dbReference>
<dbReference type="SMART" id="SM00474">
    <property type="entry name" value="35EXOc"/>
    <property type="match status" value="1"/>
</dbReference>
<organism evidence="3 4">
    <name type="scientific">Exophiala bonariae</name>
    <dbReference type="NCBI Taxonomy" id="1690606"/>
    <lineage>
        <taxon>Eukaryota</taxon>
        <taxon>Fungi</taxon>
        <taxon>Dikarya</taxon>
        <taxon>Ascomycota</taxon>
        <taxon>Pezizomycotina</taxon>
        <taxon>Eurotiomycetes</taxon>
        <taxon>Chaetothyriomycetidae</taxon>
        <taxon>Chaetothyriales</taxon>
        <taxon>Herpotrichiellaceae</taxon>
        <taxon>Exophiala</taxon>
    </lineage>
</organism>
<dbReference type="GO" id="GO:0006139">
    <property type="term" value="P:nucleobase-containing compound metabolic process"/>
    <property type="evidence" value="ECO:0007669"/>
    <property type="project" value="InterPro"/>
</dbReference>
<dbReference type="Gene3D" id="3.10.180.10">
    <property type="entry name" value="2,3-Dihydroxybiphenyl 1,2-Dioxygenase, domain 1"/>
    <property type="match status" value="2"/>
</dbReference>
<evidence type="ECO:0000313" key="3">
    <source>
        <dbReference type="EMBL" id="KAK5057618.1"/>
    </source>
</evidence>
<evidence type="ECO:0000259" key="2">
    <source>
        <dbReference type="PROSITE" id="PS51819"/>
    </source>
</evidence>
<feature type="domain" description="VOC" evidence="2">
    <location>
        <begin position="10"/>
        <end position="119"/>
    </location>
</feature>
<feature type="domain" description="VOC" evidence="2">
    <location>
        <begin position="165"/>
        <end position="294"/>
    </location>
</feature>
<accession>A0AAV9NJ10</accession>
<protein>
    <recommendedName>
        <fullName evidence="2">VOC domain-containing protein</fullName>
    </recommendedName>
</protein>
<keyword evidence="4" id="KW-1185">Reference proteome</keyword>
<dbReference type="InterPro" id="IPR029068">
    <property type="entry name" value="Glyas_Bleomycin-R_OHBP_Dase"/>
</dbReference>
<dbReference type="PANTHER" id="PTHR43040:SF1">
    <property type="entry name" value="RIBONUCLEASE D"/>
    <property type="match status" value="1"/>
</dbReference>
<reference evidence="3 4" key="1">
    <citation type="submission" date="2023-08" db="EMBL/GenBank/DDBJ databases">
        <title>Black Yeasts Isolated from many extreme environments.</title>
        <authorList>
            <person name="Coleine C."/>
            <person name="Stajich J.E."/>
            <person name="Selbmann L."/>
        </authorList>
    </citation>
    <scope>NUCLEOTIDE SEQUENCE [LARGE SCALE GENOMIC DNA]</scope>
    <source>
        <strain evidence="3 4">CCFEE 5792</strain>
    </source>
</reference>
<dbReference type="InterPro" id="IPR012337">
    <property type="entry name" value="RNaseH-like_sf"/>
</dbReference>
<dbReference type="EMBL" id="JAVRRD010000006">
    <property type="protein sequence ID" value="KAK5057618.1"/>
    <property type="molecule type" value="Genomic_DNA"/>
</dbReference>
<evidence type="ECO:0000256" key="1">
    <source>
        <dbReference type="SAM" id="MobiDB-lite"/>
    </source>
</evidence>
<gene>
    <name evidence="3" type="ORF">LTR84_011618</name>
</gene>
<feature type="region of interest" description="Disordered" evidence="1">
    <location>
        <begin position="382"/>
        <end position="406"/>
    </location>
</feature>
<dbReference type="GeneID" id="89979768"/>
<dbReference type="GO" id="GO:0008408">
    <property type="term" value="F:3'-5' exonuclease activity"/>
    <property type="evidence" value="ECO:0007669"/>
    <property type="project" value="InterPro"/>
</dbReference>
<feature type="compositionally biased region" description="Polar residues" evidence="1">
    <location>
        <begin position="391"/>
        <end position="406"/>
    </location>
</feature>
<dbReference type="CDD" id="cd07267">
    <property type="entry name" value="THT_Oxygenase_N"/>
    <property type="match status" value="1"/>
</dbReference>